<dbReference type="KEGG" id="dpte:113799607"/>
<evidence type="ECO:0000256" key="1">
    <source>
        <dbReference type="SAM" id="MobiDB-lite"/>
    </source>
</evidence>
<feature type="compositionally biased region" description="Basic residues" evidence="1">
    <location>
        <begin position="450"/>
        <end position="465"/>
    </location>
</feature>
<feature type="compositionally biased region" description="Low complexity" evidence="1">
    <location>
        <begin position="363"/>
        <end position="373"/>
    </location>
</feature>
<feature type="compositionally biased region" description="Polar residues" evidence="1">
    <location>
        <begin position="340"/>
        <end position="353"/>
    </location>
</feature>
<keyword evidence="2" id="KW-1133">Transmembrane helix</keyword>
<sequence length="484" mass="55089">MYIKIFHQLKRNEFDSILLAFTMAFRSIMIQYAEIQMVLVILSINFMIKTADIDEVCVKTLAGYNGSDDLNILAIGMIRTNMLLVTRDYNVYLINRESMDMAINTLYLRKKSVPMSDQYPKLYNSKQMKNIKQYTYNTVTLIDSYSDWLCLITWKLVYPSFGLCYDLSHSRIIVGWRLTNRFNEITISTTRPGYFYTIKNQSESDPSLQIAAYSTSDSTIQDKTHLIITEFRSLCYDNADPNQIRIIEQSLFKTCSKPVKWSVMKGFVANGRFYLFARDSIYSFNEDVYNSKEESYPFKSHSYQSFFNCIGSSEIKTTTVTAFPITTKTSPSAVTKTTKFTNPSSLTTGTNLHTKSTTETDHTTTSSSLEPTEPSTGIKSIIYIILSTVITAIFLSICYCCCCKQDSRLILIKSIYSSKYGKRRSGISRIQNSQANSSHKRSNDAGRSRISSRKTTLKLKSKRSASNRYTSISTSGISRKGSSK</sequence>
<keyword evidence="2" id="KW-0472">Membrane</keyword>
<feature type="region of interest" description="Disordered" evidence="1">
    <location>
        <begin position="340"/>
        <end position="373"/>
    </location>
</feature>
<feature type="transmembrane region" description="Helical" evidence="2">
    <location>
        <begin position="381"/>
        <end position="402"/>
    </location>
</feature>
<dbReference type="GeneID" id="113799607"/>
<keyword evidence="3" id="KW-1185">Reference proteome</keyword>
<dbReference type="RefSeq" id="XP_027206071.1">
    <property type="nucleotide sequence ID" value="XM_027350270.1"/>
</dbReference>
<evidence type="ECO:0000313" key="4">
    <source>
        <dbReference type="RefSeq" id="XP_027206071.1"/>
    </source>
</evidence>
<gene>
    <name evidence="4" type="primary">LOC113799607</name>
</gene>
<evidence type="ECO:0000313" key="3">
    <source>
        <dbReference type="Proteomes" id="UP000515146"/>
    </source>
</evidence>
<protein>
    <submittedName>
        <fullName evidence="4">Uncharacterized protein LOC113799607</fullName>
    </submittedName>
</protein>
<dbReference type="InParanoid" id="A0A6P6YMK1"/>
<reference evidence="4" key="1">
    <citation type="submission" date="2025-08" db="UniProtKB">
        <authorList>
            <consortium name="RefSeq"/>
        </authorList>
    </citation>
    <scope>IDENTIFICATION</scope>
    <source>
        <strain evidence="4">Airmid</strain>
    </source>
</reference>
<name>A0A6P6YMK1_DERPT</name>
<dbReference type="OrthoDB" id="6508362at2759"/>
<feature type="compositionally biased region" description="Polar residues" evidence="1">
    <location>
        <begin position="466"/>
        <end position="477"/>
    </location>
</feature>
<feature type="compositionally biased region" description="Polar residues" evidence="1">
    <location>
        <begin position="428"/>
        <end position="437"/>
    </location>
</feature>
<dbReference type="AlphaFoldDB" id="A0A6P6YMK1"/>
<keyword evidence="2" id="KW-0812">Transmembrane</keyword>
<dbReference type="Proteomes" id="UP000515146">
    <property type="component" value="Unplaced"/>
</dbReference>
<accession>A0A6P6YMK1</accession>
<organism evidence="3 4">
    <name type="scientific">Dermatophagoides pteronyssinus</name>
    <name type="common">European house dust mite</name>
    <dbReference type="NCBI Taxonomy" id="6956"/>
    <lineage>
        <taxon>Eukaryota</taxon>
        <taxon>Metazoa</taxon>
        <taxon>Ecdysozoa</taxon>
        <taxon>Arthropoda</taxon>
        <taxon>Chelicerata</taxon>
        <taxon>Arachnida</taxon>
        <taxon>Acari</taxon>
        <taxon>Acariformes</taxon>
        <taxon>Sarcoptiformes</taxon>
        <taxon>Astigmata</taxon>
        <taxon>Psoroptidia</taxon>
        <taxon>Analgoidea</taxon>
        <taxon>Pyroglyphidae</taxon>
        <taxon>Dermatophagoidinae</taxon>
        <taxon>Dermatophagoides</taxon>
    </lineage>
</organism>
<proteinExistence type="predicted"/>
<feature type="region of interest" description="Disordered" evidence="1">
    <location>
        <begin position="427"/>
        <end position="484"/>
    </location>
</feature>
<evidence type="ECO:0000256" key="2">
    <source>
        <dbReference type="SAM" id="Phobius"/>
    </source>
</evidence>